<keyword evidence="3 5" id="KW-0067">ATP-binding</keyword>
<dbReference type="Pfam" id="PF00183">
    <property type="entry name" value="HSP90"/>
    <property type="match status" value="1"/>
</dbReference>
<evidence type="ECO:0000256" key="6">
    <source>
        <dbReference type="SAM" id="MobiDB-lite"/>
    </source>
</evidence>
<dbReference type="GO" id="GO:0051082">
    <property type="term" value="F:unfolded protein binding"/>
    <property type="evidence" value="ECO:0007669"/>
    <property type="project" value="InterPro"/>
</dbReference>
<dbReference type="PANTHER" id="PTHR11528">
    <property type="entry name" value="HEAT SHOCK PROTEIN 90 FAMILY MEMBER"/>
    <property type="match status" value="1"/>
</dbReference>
<dbReference type="InterPro" id="IPR020575">
    <property type="entry name" value="Hsp90_N"/>
</dbReference>
<evidence type="ECO:0000256" key="5">
    <source>
        <dbReference type="PIRSR" id="PIRSR002583-1"/>
    </source>
</evidence>
<dbReference type="InterPro" id="IPR003594">
    <property type="entry name" value="HATPase_dom"/>
</dbReference>
<keyword evidence="9" id="KW-1185">Reference proteome</keyword>
<comment type="similarity">
    <text evidence="1">Belongs to the heat shock protein 90 family.</text>
</comment>
<dbReference type="SUPFAM" id="SSF55874">
    <property type="entry name" value="ATPase domain of HSP90 chaperone/DNA topoisomerase II/histidine kinase"/>
    <property type="match status" value="1"/>
</dbReference>
<feature type="domain" description="Histidine kinase/HSP90-like ATPase" evidence="7">
    <location>
        <begin position="38"/>
        <end position="199"/>
    </location>
</feature>
<feature type="compositionally biased region" description="Acidic residues" evidence="6">
    <location>
        <begin position="235"/>
        <end position="251"/>
    </location>
</feature>
<dbReference type="SMART" id="SM00387">
    <property type="entry name" value="HATPase_c"/>
    <property type="match status" value="1"/>
</dbReference>
<keyword evidence="2 5" id="KW-0547">Nucleotide-binding</keyword>
<dbReference type="Gene3D" id="1.20.120.790">
    <property type="entry name" value="Heat shock protein 90, C-terminal domain"/>
    <property type="match status" value="1"/>
</dbReference>
<dbReference type="Gene3D" id="3.40.50.11260">
    <property type="match status" value="1"/>
</dbReference>
<evidence type="ECO:0000256" key="4">
    <source>
        <dbReference type="ARBA" id="ARBA00023186"/>
    </source>
</evidence>
<feature type="binding site" evidence="5">
    <location>
        <position position="49"/>
    </location>
    <ligand>
        <name>ATP</name>
        <dbReference type="ChEBI" id="CHEBI:30616"/>
    </ligand>
</feature>
<dbReference type="InterPro" id="IPR001404">
    <property type="entry name" value="Hsp90_fam"/>
</dbReference>
<accession>A0A4P9Y7E0</accession>
<feature type="binding site" evidence="5">
    <location>
        <position position="96"/>
    </location>
    <ligand>
        <name>ATP</name>
        <dbReference type="ChEBI" id="CHEBI:30616"/>
    </ligand>
</feature>
<dbReference type="AlphaFoldDB" id="A0A4P9Y7E0"/>
<evidence type="ECO:0000313" key="8">
    <source>
        <dbReference type="EMBL" id="RKP14161.1"/>
    </source>
</evidence>
<feature type="binding site" evidence="5">
    <location>
        <position position="378"/>
    </location>
    <ligand>
        <name>ATP</name>
        <dbReference type="ChEBI" id="CHEBI:30616"/>
    </ligand>
</feature>
<organism evidence="8 9">
    <name type="scientific">Piptocephalis cylindrospora</name>
    <dbReference type="NCBI Taxonomy" id="1907219"/>
    <lineage>
        <taxon>Eukaryota</taxon>
        <taxon>Fungi</taxon>
        <taxon>Fungi incertae sedis</taxon>
        <taxon>Zoopagomycota</taxon>
        <taxon>Zoopagomycotina</taxon>
        <taxon>Zoopagomycetes</taxon>
        <taxon>Zoopagales</taxon>
        <taxon>Piptocephalidaceae</taxon>
        <taxon>Piptocephalis</taxon>
    </lineage>
</organism>
<feature type="region of interest" description="Disordered" evidence="6">
    <location>
        <begin position="235"/>
        <end position="258"/>
    </location>
</feature>
<dbReference type="SUPFAM" id="SSF54211">
    <property type="entry name" value="Ribosomal protein S5 domain 2-like"/>
    <property type="match status" value="1"/>
</dbReference>
<dbReference type="Gene3D" id="3.30.565.10">
    <property type="entry name" value="Histidine kinase-like ATPase, C-terminal domain"/>
    <property type="match status" value="1"/>
</dbReference>
<proteinExistence type="inferred from homology"/>
<dbReference type="InterPro" id="IPR020568">
    <property type="entry name" value="Ribosomal_Su5_D2-typ_SF"/>
</dbReference>
<dbReference type="SUPFAM" id="SSF110942">
    <property type="entry name" value="HSP90 C-terminal domain"/>
    <property type="match status" value="1"/>
</dbReference>
<dbReference type="GO" id="GO:0016887">
    <property type="term" value="F:ATP hydrolysis activity"/>
    <property type="evidence" value="ECO:0007669"/>
    <property type="project" value="InterPro"/>
</dbReference>
<dbReference type="Pfam" id="PF13589">
    <property type="entry name" value="HATPase_c_3"/>
    <property type="match status" value="1"/>
</dbReference>
<evidence type="ECO:0000256" key="3">
    <source>
        <dbReference type="ARBA" id="ARBA00022840"/>
    </source>
</evidence>
<dbReference type="InterPro" id="IPR037196">
    <property type="entry name" value="HSP90_C"/>
</dbReference>
<reference evidence="9" key="1">
    <citation type="journal article" date="2018" name="Nat. Microbiol.">
        <title>Leveraging single-cell genomics to expand the fungal tree of life.</title>
        <authorList>
            <person name="Ahrendt S.R."/>
            <person name="Quandt C.A."/>
            <person name="Ciobanu D."/>
            <person name="Clum A."/>
            <person name="Salamov A."/>
            <person name="Andreopoulos B."/>
            <person name="Cheng J.F."/>
            <person name="Woyke T."/>
            <person name="Pelin A."/>
            <person name="Henrissat B."/>
            <person name="Reynolds N.K."/>
            <person name="Benny G.L."/>
            <person name="Smith M.E."/>
            <person name="James T.Y."/>
            <person name="Grigoriev I.V."/>
        </authorList>
    </citation>
    <scope>NUCLEOTIDE SEQUENCE [LARGE SCALE GENOMIC DNA]</scope>
</reference>
<feature type="binding site" evidence="5">
    <location>
        <begin position="111"/>
        <end position="112"/>
    </location>
    <ligand>
        <name>ATP</name>
        <dbReference type="ChEBI" id="CHEBI:30616"/>
    </ligand>
</feature>
<feature type="binding site" evidence="5">
    <location>
        <position position="110"/>
    </location>
    <ligand>
        <name>ATP</name>
        <dbReference type="ChEBI" id="CHEBI:30616"/>
    </ligand>
</feature>
<dbReference type="InterPro" id="IPR036890">
    <property type="entry name" value="HATPase_C_sf"/>
</dbReference>
<feature type="binding site" evidence="5">
    <location>
        <position position="45"/>
    </location>
    <ligand>
        <name>ATP</name>
        <dbReference type="ChEBI" id="CHEBI:30616"/>
    </ligand>
</feature>
<dbReference type="Proteomes" id="UP000267251">
    <property type="component" value="Unassembled WGS sequence"/>
</dbReference>
<dbReference type="HAMAP" id="MF_00505">
    <property type="entry name" value="HSP90"/>
    <property type="match status" value="1"/>
</dbReference>
<dbReference type="NCBIfam" id="NF003555">
    <property type="entry name" value="PRK05218.1"/>
    <property type="match status" value="1"/>
</dbReference>
<feature type="binding site" evidence="5">
    <location>
        <begin position="133"/>
        <end position="138"/>
    </location>
    <ligand>
        <name>ATP</name>
        <dbReference type="ChEBI" id="CHEBI:30616"/>
    </ligand>
</feature>
<dbReference type="PRINTS" id="PR00775">
    <property type="entry name" value="HEATSHOCK90"/>
</dbReference>
<dbReference type="OrthoDB" id="28737at2759"/>
<gene>
    <name evidence="8" type="ORF">BJ684DRAFT_15504</name>
</gene>
<evidence type="ECO:0000256" key="1">
    <source>
        <dbReference type="ARBA" id="ARBA00008239"/>
    </source>
</evidence>
<evidence type="ECO:0000256" key="2">
    <source>
        <dbReference type="ARBA" id="ARBA00022741"/>
    </source>
</evidence>
<sequence length="726" mass="83789">MGLSPEDTSKLAETAETFAFQTEVSRMLHLIINSVYKSKEVFLRELISNASDALDKLRFLSLTDHSALAGTSDLQINLRVDRDRRVLIISDTGIGMSRNELRDNLGTLAKSGTAEFLKALETDADKGLGQIGQFGVGFYSVFLVADHVRVTSRKTVDPEDGQQWVWESEGDGAFAIALDPRGSTLDRGTVIELHLKDEAEDFLNETMIEKLVHKHSQFVNFPIHLWSKRTEEIDEGGDVEGEVEDVPEEEEKEAKVKPTREVEGWQVINTQEPLWAKDPKDVSKEAYQAFFRSYAKIDEDPLAWSHFKTEGDVEFKALLFIPPEAPSSGIQGASMATDTVRLFVRRVFITTEAIQLPSWLSFIRVIVDADNLPLNVNRETLQNHPMILSIRRQLIRKALALFDKLSTADEENYFKVHDQYHSYLKLGSIEDKEYRDRLLPLLRFRTSKSNDMDRTLDHYIAEMPDNQQDIYFLTGLSLREIKLSPFLERVEYRGYEVLYLDDPLDEFFVQSNFRYNKRRLQSVAKHGLRMPEDHTEDSKSKEEAEKERFKPLIHWLSRVLYEKVELVQLSSRLTLSPAALVAGAYGYSGPMERIRRAQAFRGDEEIKTDFYAQQRKIFEINPKHPLILGLLKHIEEVENEKDRDLNLARVLYETTSIRSGFDLMDKLNFAYRVERVMRRSLGIELDTEAEYHEEGRESLRDNGKARFPRIPRILRVVRRGFKVTSR</sequence>
<name>A0A4P9Y7E0_9FUNG</name>
<dbReference type="PIRSF" id="PIRSF002583">
    <property type="entry name" value="Hsp90"/>
    <property type="match status" value="1"/>
</dbReference>
<protein>
    <submittedName>
        <fullName evidence="8">Hsp90 protein-domain-containing protein</fullName>
    </submittedName>
</protein>
<keyword evidence="4" id="KW-0143">Chaperone</keyword>
<dbReference type="Gene3D" id="3.30.230.80">
    <property type="match status" value="1"/>
</dbReference>
<evidence type="ECO:0000259" key="7">
    <source>
        <dbReference type="SMART" id="SM00387"/>
    </source>
</evidence>
<dbReference type="FunFam" id="3.30.565.10:FF:000005">
    <property type="entry name" value="Heat shock protein 90"/>
    <property type="match status" value="1"/>
</dbReference>
<feature type="binding site" evidence="5">
    <location>
        <position position="91"/>
    </location>
    <ligand>
        <name>ATP</name>
        <dbReference type="ChEBI" id="CHEBI:30616"/>
    </ligand>
</feature>
<dbReference type="CDD" id="cd16927">
    <property type="entry name" value="HATPase_Hsp90-like"/>
    <property type="match status" value="1"/>
</dbReference>
<feature type="binding site" evidence="5">
    <location>
        <position position="104"/>
    </location>
    <ligand>
        <name>ATP</name>
        <dbReference type="ChEBI" id="CHEBI:30616"/>
    </ligand>
</feature>
<dbReference type="EMBL" id="KZ987876">
    <property type="protein sequence ID" value="RKP14161.1"/>
    <property type="molecule type" value="Genomic_DNA"/>
</dbReference>
<feature type="binding site" evidence="5">
    <location>
        <position position="189"/>
    </location>
    <ligand>
        <name>ATP</name>
        <dbReference type="ChEBI" id="CHEBI:30616"/>
    </ligand>
</feature>
<dbReference type="GO" id="GO:0140662">
    <property type="term" value="F:ATP-dependent protein folding chaperone"/>
    <property type="evidence" value="ECO:0007669"/>
    <property type="project" value="InterPro"/>
</dbReference>
<dbReference type="GO" id="GO:0005524">
    <property type="term" value="F:ATP binding"/>
    <property type="evidence" value="ECO:0007669"/>
    <property type="project" value="UniProtKB-KW"/>
</dbReference>
<evidence type="ECO:0000313" key="9">
    <source>
        <dbReference type="Proteomes" id="UP000267251"/>
    </source>
</evidence>